<evidence type="ECO:0000256" key="8">
    <source>
        <dbReference type="SAM" id="Phobius"/>
    </source>
</evidence>
<reference evidence="9" key="2">
    <citation type="journal article" date="2021" name="Mar. Drugs">
        <title>Genome Reduction and Secondary Metabolism of the Marine Sponge-Associated Cyanobacterium Leptothoe.</title>
        <authorList>
            <person name="Konstantinou D."/>
            <person name="Popin R.V."/>
            <person name="Fewer D.P."/>
            <person name="Sivonen K."/>
            <person name="Gkelis S."/>
        </authorList>
    </citation>
    <scope>NUCLEOTIDE SEQUENCE</scope>
    <source>
        <strain evidence="9">TAU-MAC 1115</strain>
    </source>
</reference>
<proteinExistence type="predicted"/>
<comment type="caution">
    <text evidence="9">The sequence shown here is derived from an EMBL/GenBank/DDBJ whole genome shotgun (WGS) entry which is preliminary data.</text>
</comment>
<feature type="transmembrane region" description="Helical" evidence="8">
    <location>
        <begin position="144"/>
        <end position="166"/>
    </location>
</feature>
<evidence type="ECO:0000256" key="4">
    <source>
        <dbReference type="ARBA" id="ARBA00022692"/>
    </source>
</evidence>
<feature type="transmembrane region" description="Helical" evidence="8">
    <location>
        <begin position="102"/>
        <end position="123"/>
    </location>
</feature>
<dbReference type="Proteomes" id="UP000717364">
    <property type="component" value="Unassembled WGS sequence"/>
</dbReference>
<dbReference type="EMBL" id="JADOES010000059">
    <property type="protein sequence ID" value="MBT9317789.1"/>
    <property type="molecule type" value="Genomic_DNA"/>
</dbReference>
<dbReference type="RefSeq" id="WP_215610851.1">
    <property type="nucleotide sequence ID" value="NZ_JADOES010000059.1"/>
</dbReference>
<dbReference type="PANTHER" id="PTHR34229">
    <property type="entry name" value="METAL TRANSPORT PROTEIN HI_1621-RELATED"/>
    <property type="match status" value="1"/>
</dbReference>
<evidence type="ECO:0000256" key="2">
    <source>
        <dbReference type="ARBA" id="ARBA00022448"/>
    </source>
</evidence>
<reference evidence="9" key="1">
    <citation type="submission" date="2020-11" db="EMBL/GenBank/DDBJ databases">
        <authorList>
            <person name="Konstantinou D."/>
            <person name="Gkelis S."/>
            <person name="Popin R."/>
            <person name="Fewer D."/>
            <person name="Sivonen K."/>
        </authorList>
    </citation>
    <scope>NUCLEOTIDE SEQUENCE</scope>
    <source>
        <strain evidence="9">TAU-MAC 1115</strain>
    </source>
</reference>
<sequence>MHIPDGFIPPQVCIVGYGLSGLITWHCLRQVQRHPDPAAQMPKASLLAAAFFVVTSIQIPLPPMSLHLVLSGLLGAVLGYYAFLAILIGLFFQALFLGHGGLSTLGVNSLIIGIPALVGYGIFHLRRWLPRALTPSVRDGISGFLAGAIGMMLAVTIFISLLIFAIPVGFDAATERMALLTLGIAHGPLVLVEGIFTALLVTFLRRTKPELLTGLVSKPTPEWATERISQPEPTNSGNYSADRLCD</sequence>
<name>A0A947DKZ8_9CYAN</name>
<feature type="transmembrane region" description="Helical" evidence="8">
    <location>
        <begin position="44"/>
        <end position="61"/>
    </location>
</feature>
<feature type="transmembrane region" description="Helical" evidence="8">
    <location>
        <begin position="178"/>
        <end position="204"/>
    </location>
</feature>
<dbReference type="AlphaFoldDB" id="A0A947DKZ8"/>
<dbReference type="GO" id="GO:0000041">
    <property type="term" value="P:transition metal ion transport"/>
    <property type="evidence" value="ECO:0007669"/>
    <property type="project" value="InterPro"/>
</dbReference>
<dbReference type="InterPro" id="IPR002751">
    <property type="entry name" value="CbiM/NikMN"/>
</dbReference>
<keyword evidence="3" id="KW-1003">Cell membrane</keyword>
<protein>
    <submittedName>
        <fullName evidence="9">Cobalt transporter CbiM</fullName>
    </submittedName>
</protein>
<dbReference type="NCBIfam" id="NF004906">
    <property type="entry name" value="PRK06265.2-1"/>
    <property type="match status" value="1"/>
</dbReference>
<evidence type="ECO:0000313" key="9">
    <source>
        <dbReference type="EMBL" id="MBT9317789.1"/>
    </source>
</evidence>
<evidence type="ECO:0000256" key="3">
    <source>
        <dbReference type="ARBA" id="ARBA00022475"/>
    </source>
</evidence>
<comment type="subcellular location">
    <subcellularLocation>
        <location evidence="1">Cell membrane</location>
        <topology evidence="1">Multi-pass membrane protein</topology>
    </subcellularLocation>
</comment>
<evidence type="ECO:0000256" key="1">
    <source>
        <dbReference type="ARBA" id="ARBA00004651"/>
    </source>
</evidence>
<keyword evidence="10" id="KW-1185">Reference proteome</keyword>
<feature type="transmembrane region" description="Helical" evidence="8">
    <location>
        <begin position="73"/>
        <end position="96"/>
    </location>
</feature>
<dbReference type="Gene3D" id="1.10.1760.20">
    <property type="match status" value="1"/>
</dbReference>
<dbReference type="GO" id="GO:0005886">
    <property type="term" value="C:plasma membrane"/>
    <property type="evidence" value="ECO:0007669"/>
    <property type="project" value="UniProtKB-SubCell"/>
</dbReference>
<gene>
    <name evidence="9" type="primary">cbiM</name>
    <name evidence="9" type="ORF">IXB50_20415</name>
</gene>
<keyword evidence="4 8" id="KW-0812">Transmembrane</keyword>
<evidence type="ECO:0000256" key="5">
    <source>
        <dbReference type="ARBA" id="ARBA00022989"/>
    </source>
</evidence>
<keyword evidence="2" id="KW-0813">Transport</keyword>
<evidence type="ECO:0000256" key="6">
    <source>
        <dbReference type="ARBA" id="ARBA00023136"/>
    </source>
</evidence>
<dbReference type="PANTHER" id="PTHR34229:SF1">
    <property type="entry name" value="METAL TRANSPORT PROTEIN HI_1621-RELATED"/>
    <property type="match status" value="1"/>
</dbReference>
<accession>A0A947DKZ8</accession>
<keyword evidence="6 8" id="KW-0472">Membrane</keyword>
<feature type="region of interest" description="Disordered" evidence="7">
    <location>
        <begin position="223"/>
        <end position="246"/>
    </location>
</feature>
<evidence type="ECO:0000313" key="10">
    <source>
        <dbReference type="Proteomes" id="UP000717364"/>
    </source>
</evidence>
<keyword evidence="5 8" id="KW-1133">Transmembrane helix</keyword>
<organism evidence="9 10">
    <name type="scientific">Leptothoe spongobia TAU-MAC 1115</name>
    <dbReference type="NCBI Taxonomy" id="1967444"/>
    <lineage>
        <taxon>Bacteria</taxon>
        <taxon>Bacillati</taxon>
        <taxon>Cyanobacteriota</taxon>
        <taxon>Cyanophyceae</taxon>
        <taxon>Nodosilineales</taxon>
        <taxon>Cymatolegaceae</taxon>
        <taxon>Leptothoe</taxon>
        <taxon>Leptothoe spongobia</taxon>
    </lineage>
</organism>
<feature type="compositionally biased region" description="Polar residues" evidence="7">
    <location>
        <begin position="227"/>
        <end position="239"/>
    </location>
</feature>
<evidence type="ECO:0000256" key="7">
    <source>
        <dbReference type="SAM" id="MobiDB-lite"/>
    </source>
</evidence>
<dbReference type="Pfam" id="PF01891">
    <property type="entry name" value="CbiM"/>
    <property type="match status" value="1"/>
</dbReference>